<evidence type="ECO:0000313" key="2">
    <source>
        <dbReference type="Proteomes" id="UP000294530"/>
    </source>
</evidence>
<dbReference type="GeneID" id="94352355"/>
<name>A0A976FIK2_BRELC</name>
<organism evidence="1 2">
    <name type="scientific">Bremia lactucae</name>
    <name type="common">Lettuce downy mildew</name>
    <dbReference type="NCBI Taxonomy" id="4779"/>
    <lineage>
        <taxon>Eukaryota</taxon>
        <taxon>Sar</taxon>
        <taxon>Stramenopiles</taxon>
        <taxon>Oomycota</taxon>
        <taxon>Peronosporomycetes</taxon>
        <taxon>Peronosporales</taxon>
        <taxon>Peronosporaceae</taxon>
        <taxon>Bremia</taxon>
    </lineage>
</organism>
<dbReference type="EMBL" id="SHOA02000001">
    <property type="protein sequence ID" value="TDH67400.1"/>
    <property type="molecule type" value="Genomic_DNA"/>
</dbReference>
<reference evidence="1 2" key="1">
    <citation type="journal article" date="2021" name="Genome Biol.">
        <title>AFLAP: assembly-free linkage analysis pipeline using k-mers from genome sequencing data.</title>
        <authorList>
            <person name="Fletcher K."/>
            <person name="Zhang L."/>
            <person name="Gil J."/>
            <person name="Han R."/>
            <person name="Cavanaugh K."/>
            <person name="Michelmore R."/>
        </authorList>
    </citation>
    <scope>NUCLEOTIDE SEQUENCE [LARGE SCALE GENOMIC DNA]</scope>
    <source>
        <strain evidence="1 2">SF5</strain>
    </source>
</reference>
<proteinExistence type="predicted"/>
<keyword evidence="2" id="KW-1185">Reference proteome</keyword>
<evidence type="ECO:0000313" key="1">
    <source>
        <dbReference type="EMBL" id="TDH67400.1"/>
    </source>
</evidence>
<protein>
    <submittedName>
        <fullName evidence="1">Uncharacterized protein</fullName>
    </submittedName>
</protein>
<comment type="caution">
    <text evidence="1">The sequence shown here is derived from an EMBL/GenBank/DDBJ whole genome shotgun (WGS) entry which is preliminary data.</text>
</comment>
<dbReference type="KEGG" id="blac:94352355"/>
<gene>
    <name evidence="1" type="ORF">CCR75_008634</name>
</gene>
<dbReference type="Proteomes" id="UP000294530">
    <property type="component" value="Unassembled WGS sequence"/>
</dbReference>
<dbReference type="AlphaFoldDB" id="A0A976FIK2"/>
<dbReference type="RefSeq" id="XP_067816899.1">
    <property type="nucleotide sequence ID" value="XM_067966684.1"/>
</dbReference>
<accession>A0A976FIK2</accession>
<sequence length="85" mass="8895">MTYTTPVGHFQPFCTAASSGINGRGRRHLMSSGETSTHAQAEPFGRWVIESAVPLPGLHGQFIGEHQGRNCDVVGALSAACGSPT</sequence>